<dbReference type="PANTHER" id="PTHR43423:SF1">
    <property type="entry name" value="ABC TRANSPORTER I FAMILY MEMBER 17"/>
    <property type="match status" value="1"/>
</dbReference>
<comment type="caution">
    <text evidence="4">The sequence shown here is derived from an EMBL/GenBank/DDBJ whole genome shotgun (WGS) entry which is preliminary data.</text>
</comment>
<keyword evidence="5" id="KW-1185">Reference proteome</keyword>
<evidence type="ECO:0000256" key="2">
    <source>
        <dbReference type="ARBA" id="ARBA00022840"/>
    </source>
</evidence>
<dbReference type="InterPro" id="IPR003439">
    <property type="entry name" value="ABC_transporter-like_ATP-bd"/>
</dbReference>
<name>A0ABS2GHP2_9FIRM</name>
<accession>A0ABS2GHP2</accession>
<dbReference type="Gene3D" id="3.40.50.300">
    <property type="entry name" value="P-loop containing nucleotide triphosphate hydrolases"/>
    <property type="match status" value="1"/>
</dbReference>
<dbReference type="InterPro" id="IPR003593">
    <property type="entry name" value="AAA+_ATPase"/>
</dbReference>
<evidence type="ECO:0000313" key="5">
    <source>
        <dbReference type="Proteomes" id="UP000707138"/>
    </source>
</evidence>
<sequence length="227" mass="25353">MELLRTEQLSFTAGNTHIRYPDLVVETNKMTFLSGPSGCGKSTLFRLLNGTLTQTAGRIFYRGTDTLTMDTLELRRQILLVNQQAYLFDGTVEDNFRIYNQYRHQPVPAKSAIKEYLYIASAHFDPTHETARLSGGERQRVFNAVMLSLGADVYLWDEPSSALDTITANAFFYRLRAFNADRGITSLVITHDDSLIPTFSDALITLDAPRLSSISSATAASSTNQHN</sequence>
<protein>
    <submittedName>
        <fullName evidence="4">Energy-coupling factor ABC transporter ATP-binding protein</fullName>
    </submittedName>
</protein>
<keyword evidence="2 4" id="KW-0067">ATP-binding</keyword>
<evidence type="ECO:0000259" key="3">
    <source>
        <dbReference type="PROSITE" id="PS50893"/>
    </source>
</evidence>
<reference evidence="4 5" key="1">
    <citation type="journal article" date="2021" name="Sci. Rep.">
        <title>The distribution of antibiotic resistance genes in chicken gut microbiota commensals.</title>
        <authorList>
            <person name="Juricova H."/>
            <person name="Matiasovicova J."/>
            <person name="Kubasova T."/>
            <person name="Cejkova D."/>
            <person name="Rychlik I."/>
        </authorList>
    </citation>
    <scope>NUCLEOTIDE SEQUENCE [LARGE SCALE GENOMIC DNA]</scope>
    <source>
        <strain evidence="4 5">An537</strain>
    </source>
</reference>
<dbReference type="Proteomes" id="UP000707138">
    <property type="component" value="Unassembled WGS sequence"/>
</dbReference>
<dbReference type="PROSITE" id="PS50893">
    <property type="entry name" value="ABC_TRANSPORTER_2"/>
    <property type="match status" value="1"/>
</dbReference>
<gene>
    <name evidence="4" type="ORF">H6A01_04920</name>
</gene>
<keyword evidence="1" id="KW-0547">Nucleotide-binding</keyword>
<evidence type="ECO:0000313" key="4">
    <source>
        <dbReference type="EMBL" id="MBM6912664.1"/>
    </source>
</evidence>
<proteinExistence type="predicted"/>
<organism evidence="4 5">
    <name type="scientific">Veillonella magna</name>
    <dbReference type="NCBI Taxonomy" id="464322"/>
    <lineage>
        <taxon>Bacteria</taxon>
        <taxon>Bacillati</taxon>
        <taxon>Bacillota</taxon>
        <taxon>Negativicutes</taxon>
        <taxon>Veillonellales</taxon>
        <taxon>Veillonellaceae</taxon>
        <taxon>Veillonella</taxon>
    </lineage>
</organism>
<dbReference type="SUPFAM" id="SSF52540">
    <property type="entry name" value="P-loop containing nucleoside triphosphate hydrolases"/>
    <property type="match status" value="1"/>
</dbReference>
<dbReference type="EMBL" id="JACJLA010000007">
    <property type="protein sequence ID" value="MBM6912664.1"/>
    <property type="molecule type" value="Genomic_DNA"/>
</dbReference>
<dbReference type="SMART" id="SM00382">
    <property type="entry name" value="AAA"/>
    <property type="match status" value="1"/>
</dbReference>
<dbReference type="RefSeq" id="WP_205087754.1">
    <property type="nucleotide sequence ID" value="NZ_JACJLA010000007.1"/>
</dbReference>
<dbReference type="PANTHER" id="PTHR43423">
    <property type="entry name" value="ABC TRANSPORTER I FAMILY MEMBER 17"/>
    <property type="match status" value="1"/>
</dbReference>
<dbReference type="Pfam" id="PF00005">
    <property type="entry name" value="ABC_tran"/>
    <property type="match status" value="1"/>
</dbReference>
<feature type="domain" description="ABC transporter" evidence="3">
    <location>
        <begin position="4"/>
        <end position="227"/>
    </location>
</feature>
<dbReference type="GO" id="GO:0005524">
    <property type="term" value="F:ATP binding"/>
    <property type="evidence" value="ECO:0007669"/>
    <property type="project" value="UniProtKB-KW"/>
</dbReference>
<evidence type="ECO:0000256" key="1">
    <source>
        <dbReference type="ARBA" id="ARBA00022741"/>
    </source>
</evidence>
<dbReference type="InterPro" id="IPR027417">
    <property type="entry name" value="P-loop_NTPase"/>
</dbReference>